<gene>
    <name evidence="5" type="ORF">PECUL_23A045547</name>
</gene>
<feature type="region of interest" description="Disordered" evidence="4">
    <location>
        <begin position="80"/>
        <end position="106"/>
    </location>
</feature>
<feature type="compositionally biased region" description="Basic and acidic residues" evidence="4">
    <location>
        <begin position="188"/>
        <end position="207"/>
    </location>
</feature>
<feature type="compositionally biased region" description="Polar residues" evidence="4">
    <location>
        <begin position="1127"/>
        <end position="1139"/>
    </location>
</feature>
<feature type="compositionally biased region" description="Acidic residues" evidence="4">
    <location>
        <begin position="86"/>
        <end position="106"/>
    </location>
</feature>
<dbReference type="CDD" id="cd23767">
    <property type="entry name" value="IQCD"/>
    <property type="match status" value="3"/>
</dbReference>
<name>A0AAD1VZE1_PELCU</name>
<evidence type="ECO:0000313" key="5">
    <source>
        <dbReference type="EMBL" id="CAH2277663.1"/>
    </source>
</evidence>
<dbReference type="SUPFAM" id="SSF52058">
    <property type="entry name" value="L domain-like"/>
    <property type="match status" value="1"/>
</dbReference>
<keyword evidence="2" id="KW-0677">Repeat</keyword>
<evidence type="ECO:0000256" key="2">
    <source>
        <dbReference type="ARBA" id="ARBA00022737"/>
    </source>
</evidence>
<feature type="region of interest" description="Disordered" evidence="4">
    <location>
        <begin position="1570"/>
        <end position="1608"/>
    </location>
</feature>
<keyword evidence="3" id="KW-0175">Coiled coil</keyword>
<feature type="compositionally biased region" description="Basic and acidic residues" evidence="4">
    <location>
        <begin position="536"/>
        <end position="548"/>
    </location>
</feature>
<feature type="region of interest" description="Disordered" evidence="4">
    <location>
        <begin position="580"/>
        <end position="599"/>
    </location>
</feature>
<dbReference type="PROSITE" id="PS51450">
    <property type="entry name" value="LRR"/>
    <property type="match status" value="3"/>
</dbReference>
<dbReference type="Gene3D" id="3.80.10.10">
    <property type="entry name" value="Ribonuclease Inhibitor"/>
    <property type="match status" value="2"/>
</dbReference>
<feature type="region of interest" description="Disordered" evidence="4">
    <location>
        <begin position="536"/>
        <end position="560"/>
    </location>
</feature>
<dbReference type="SUPFAM" id="SSF52540">
    <property type="entry name" value="P-loop containing nucleoside triphosphate hydrolases"/>
    <property type="match status" value="1"/>
</dbReference>
<protein>
    <submittedName>
        <fullName evidence="5">Leucine-rich repeat and IQ domain-containing 1</fullName>
    </submittedName>
</protein>
<dbReference type="InterPro" id="IPR003591">
    <property type="entry name" value="Leu-rich_rpt_typical-subtyp"/>
</dbReference>
<dbReference type="SMART" id="SM00015">
    <property type="entry name" value="IQ"/>
    <property type="match status" value="4"/>
</dbReference>
<dbReference type="InterPro" id="IPR032675">
    <property type="entry name" value="LRR_dom_sf"/>
</dbReference>
<feature type="region of interest" description="Disordered" evidence="4">
    <location>
        <begin position="187"/>
        <end position="208"/>
    </location>
</feature>
<accession>A0AAD1VZE1</accession>
<dbReference type="InterPro" id="IPR027417">
    <property type="entry name" value="P-loop_NTPase"/>
</dbReference>
<dbReference type="PROSITE" id="PS50096">
    <property type="entry name" value="IQ"/>
    <property type="match status" value="3"/>
</dbReference>
<sequence length="1608" mass="184536">MARGANVSLRQIVRLQWAAEEKGWPPRAESGSNKMADRVGCKQGSWSPCRTKGEASQTMRVVGARTLLCGHMEVMELELSGGDLPGDAEDEEPSEDDDDDDDDDEEDYEAVIMDDSEDEVSNDLPESVLLCLQAVKRRSENTELFLQDLESGDPCLSDCSESGTSCNLPSELQDPDVLTKVLAEIEEDERRQQSRSDNIKGNNDDHNSIQGTVVVETLDDKDSILKFDYIEVEESCKRKLQQWEDEQEKHSEIGSNILNSQTEIANKQDEEENRRIDKWSFKFFSQGGRKTILIHSNVVSADEFAETRKEKQKKLEEDLQKHNEALAKDLKKHEEMIYKLETEMKNEKNNFAEEKAMAKKLLEELQFKSAIKIQAQFRAFSTYKKYSPILMEIKKEAQRKKELKLKLEQEKKEMEEKIKRKLEDKKRREEEKKQKEELEKRALEEAKIQERLLQEMRQREYEKKKSEEHQRLERQKNIKDLNNKHICKKTEKTNTMLEENNDNITCTKDCMGDLNKQNEEYFHPGKEKIEEMIKEQTGKSEKEFKPTEVMESLENNESRTVNKPEEIDLNADICDASQYSATDSVQLSDPSRNPSLTEDKHVCPLNQSTCAHKNIVSLNNIKPPLLVQDSKPLQPVAGMDVGVKTIAQKEQNEDSAVSIVARSLVLPDHTEEKRLIWMKSCKPWARILRDSQGKRVDKKTKQRKISAAKRLPPLNENLIFQNNTWRDLRQITTVTLQDLPGCSLATLSSCAKLRYLSMRRCGLIALEDITDCKALQYIDVQENSICVVNCEGLENLNVLLLNKNQITSIHGLENCINLRNLELSYNVITRVGGLETLRNLQRLVLDHNQLISTSHLEAVPTLMYLDCSYNFLTELEGIQNCGLMQILKLQGNNLCEIPKLDNHVLLRELYIDDNDISAVKGLSLYWLPLLQVLSISQNSLVQLEPLYTFVSLEELDINSNCLSDLQSTSLWLEGCVSLRHLTITKNPFVQEANWRSFLLNLLPGLRQLNDDRIDCNERRQESHTRSFRAFCQSQIQIVRELWKVINQDKGSCMSFKGLENYCNTFKELLKVSNEHRYAHEYGDIEDIQREDPEILENYVEQSGIDSSQHNGLVISGGDDSKHEDPTRQISSRQRTNSSAAPKGRDQVELLGKTSTKNKVIENRNNACNAKKDINDCELMKMSKCSAPVGNRKHSAAVIIQSHWRGYVVRRDINYYARLHEAASVIQSAWMSYSIRKRGWQKKADRKPKCLDVKNHAATVIQAIWKGFHLRKKLAAAFAAIEREEPEDDFEEVNLDDFTFDENVLDKGWTLNSTDFSSATLHCSNRPEHPKFPKRITVAEDKAHSLPWHPVEAWQTPGSSEADSVLYDRTSNDSRLEKQNLSHASNVKSQIDISFMSEKEEKISHEWGFKDSATAHLMLKRAQKMKSKQIRNKKMSDPTVRLALFKTNENKHLPVKPPKKLQMKVEYFQGVEESSHLHDISAETLARSRELTYQWLHTQCGDFEDTNSRITKPKRFLPELNHDVLNGGRVQLVANTAKKETEDLELISVKSGNTFNQNRSRLSSALLGRDQFTPQKTISGPQKKERISFRDIPTQLSGGWGSGKKKKNI</sequence>
<dbReference type="InterPro" id="IPR050836">
    <property type="entry name" value="SDS22/Internalin_LRR"/>
</dbReference>
<feature type="coiled-coil region" evidence="3">
    <location>
        <begin position="305"/>
        <end position="364"/>
    </location>
</feature>
<dbReference type="SMART" id="SM00369">
    <property type="entry name" value="LRR_TYP"/>
    <property type="match status" value="3"/>
</dbReference>
<evidence type="ECO:0000256" key="4">
    <source>
        <dbReference type="SAM" id="MobiDB-lite"/>
    </source>
</evidence>
<feature type="region of interest" description="Disordered" evidence="4">
    <location>
        <begin position="1106"/>
        <end position="1154"/>
    </location>
</feature>
<feature type="region of interest" description="Disordered" evidence="4">
    <location>
        <begin position="23"/>
        <end position="50"/>
    </location>
</feature>
<dbReference type="SMART" id="SM00365">
    <property type="entry name" value="LRR_SD22"/>
    <property type="match status" value="4"/>
</dbReference>
<dbReference type="EMBL" id="OW240914">
    <property type="protein sequence ID" value="CAH2277663.1"/>
    <property type="molecule type" value="Genomic_DNA"/>
</dbReference>
<reference evidence="5" key="1">
    <citation type="submission" date="2022-03" db="EMBL/GenBank/DDBJ databases">
        <authorList>
            <person name="Alioto T."/>
            <person name="Alioto T."/>
            <person name="Gomez Garrido J."/>
        </authorList>
    </citation>
    <scope>NUCLEOTIDE SEQUENCE</scope>
</reference>
<keyword evidence="1" id="KW-0433">Leucine-rich repeat</keyword>
<proteinExistence type="predicted"/>
<keyword evidence="6" id="KW-1185">Reference proteome</keyword>
<dbReference type="Proteomes" id="UP001295444">
    <property type="component" value="Chromosome 03"/>
</dbReference>
<organism evidence="5 6">
    <name type="scientific">Pelobates cultripes</name>
    <name type="common">Western spadefoot toad</name>
    <dbReference type="NCBI Taxonomy" id="61616"/>
    <lineage>
        <taxon>Eukaryota</taxon>
        <taxon>Metazoa</taxon>
        <taxon>Chordata</taxon>
        <taxon>Craniata</taxon>
        <taxon>Vertebrata</taxon>
        <taxon>Euteleostomi</taxon>
        <taxon>Amphibia</taxon>
        <taxon>Batrachia</taxon>
        <taxon>Anura</taxon>
        <taxon>Pelobatoidea</taxon>
        <taxon>Pelobatidae</taxon>
        <taxon>Pelobates</taxon>
    </lineage>
</organism>
<dbReference type="GO" id="GO:0009966">
    <property type="term" value="P:regulation of signal transduction"/>
    <property type="evidence" value="ECO:0007669"/>
    <property type="project" value="UniProtKB-ARBA"/>
</dbReference>
<dbReference type="FunFam" id="3.80.10.10:FF:001142">
    <property type="entry name" value="Leucine-rich repeats and IQ motif containing 1"/>
    <property type="match status" value="1"/>
</dbReference>
<feature type="compositionally biased region" description="Polar residues" evidence="4">
    <location>
        <begin position="580"/>
        <end position="596"/>
    </location>
</feature>
<feature type="coiled-coil region" evidence="3">
    <location>
        <begin position="390"/>
        <end position="484"/>
    </location>
</feature>
<dbReference type="InterPro" id="IPR001611">
    <property type="entry name" value="Leu-rich_rpt"/>
</dbReference>
<dbReference type="PANTHER" id="PTHR46652">
    <property type="entry name" value="LEUCINE-RICH REPEAT AND IQ DOMAIN-CONTAINING PROTEIN 1-RELATED"/>
    <property type="match status" value="1"/>
</dbReference>
<dbReference type="InterPro" id="IPR000048">
    <property type="entry name" value="IQ_motif_EF-hand-BS"/>
</dbReference>
<evidence type="ECO:0000256" key="1">
    <source>
        <dbReference type="ARBA" id="ARBA00022614"/>
    </source>
</evidence>
<dbReference type="Gene3D" id="1.20.5.190">
    <property type="match status" value="1"/>
</dbReference>
<dbReference type="Pfam" id="PF00612">
    <property type="entry name" value="IQ"/>
    <property type="match status" value="3"/>
</dbReference>
<evidence type="ECO:0000256" key="3">
    <source>
        <dbReference type="SAM" id="Coils"/>
    </source>
</evidence>
<evidence type="ECO:0000313" key="6">
    <source>
        <dbReference type="Proteomes" id="UP001295444"/>
    </source>
</evidence>
<dbReference type="PANTHER" id="PTHR46652:SF7">
    <property type="entry name" value="LEUCINE-RICH REPEAT AND IQ DOMAIN-CONTAINING PROTEIN 1"/>
    <property type="match status" value="1"/>
</dbReference>